<dbReference type="RefSeq" id="WP_375558413.1">
    <property type="nucleotide sequence ID" value="NZ_JBBVGT010000003.1"/>
</dbReference>
<comment type="caution">
    <text evidence="5">The sequence shown here is derived from an EMBL/GenBank/DDBJ whole genome shotgun (WGS) entry which is preliminary data.</text>
</comment>
<dbReference type="InterPro" id="IPR032506">
    <property type="entry name" value="SGSH_C"/>
</dbReference>
<dbReference type="Pfam" id="PF01663">
    <property type="entry name" value="Phosphodiest"/>
    <property type="match status" value="1"/>
</dbReference>
<dbReference type="Proteomes" id="UP001580928">
    <property type="component" value="Unassembled WGS sequence"/>
</dbReference>
<dbReference type="InterPro" id="IPR002591">
    <property type="entry name" value="Phosphodiest/P_Trfase"/>
</dbReference>
<dbReference type="InterPro" id="IPR024607">
    <property type="entry name" value="Sulfatase_CS"/>
</dbReference>
<evidence type="ECO:0000256" key="1">
    <source>
        <dbReference type="ARBA" id="ARBA00008779"/>
    </source>
</evidence>
<protein>
    <submittedName>
        <fullName evidence="5">Sulfatase</fullName>
    </submittedName>
</protein>
<dbReference type="PROSITE" id="PS00523">
    <property type="entry name" value="SULFATASE_1"/>
    <property type="match status" value="1"/>
</dbReference>
<feature type="domain" description="N-sulphoglucosamine sulphohydrolase C-terminal" evidence="4">
    <location>
        <begin position="353"/>
        <end position="503"/>
    </location>
</feature>
<evidence type="ECO:0000259" key="4">
    <source>
        <dbReference type="Pfam" id="PF16347"/>
    </source>
</evidence>
<dbReference type="InterPro" id="IPR017850">
    <property type="entry name" value="Alkaline_phosphatase_core_sf"/>
</dbReference>
<dbReference type="Pfam" id="PF16347">
    <property type="entry name" value="SGSH_C"/>
    <property type="match status" value="1"/>
</dbReference>
<dbReference type="PANTHER" id="PTHR43108:SF6">
    <property type="entry name" value="N-SULPHOGLUCOSAMINE SULPHOHYDROLASE"/>
    <property type="match status" value="1"/>
</dbReference>
<name>A0ABV5CHR3_9SPHI</name>
<keyword evidence="2" id="KW-0378">Hydrolase</keyword>
<accession>A0ABV5CHR3</accession>
<dbReference type="SUPFAM" id="SSF53649">
    <property type="entry name" value="Alkaline phosphatase-like"/>
    <property type="match status" value="1"/>
</dbReference>
<comment type="similarity">
    <text evidence="1">Belongs to the sulfatase family.</text>
</comment>
<feature type="chain" id="PRO_5046122651" evidence="3">
    <location>
        <begin position="29"/>
        <end position="519"/>
    </location>
</feature>
<dbReference type="EMBL" id="JBBVGT010000003">
    <property type="protein sequence ID" value="MFB5946883.1"/>
    <property type="molecule type" value="Genomic_DNA"/>
</dbReference>
<dbReference type="PANTHER" id="PTHR43108">
    <property type="entry name" value="N-ACETYLGLUCOSAMINE-6-SULFATASE FAMILY MEMBER"/>
    <property type="match status" value="1"/>
</dbReference>
<feature type="signal peptide" evidence="3">
    <location>
        <begin position="1"/>
        <end position="28"/>
    </location>
</feature>
<dbReference type="CDD" id="cd16031">
    <property type="entry name" value="G6S_like"/>
    <property type="match status" value="1"/>
</dbReference>
<evidence type="ECO:0000313" key="6">
    <source>
        <dbReference type="Proteomes" id="UP001580928"/>
    </source>
</evidence>
<evidence type="ECO:0000313" key="5">
    <source>
        <dbReference type="EMBL" id="MFB5946883.1"/>
    </source>
</evidence>
<keyword evidence="3" id="KW-0732">Signal</keyword>
<proteinExistence type="inferred from homology"/>
<keyword evidence="6" id="KW-1185">Reference proteome</keyword>
<dbReference type="Gene3D" id="3.40.720.10">
    <property type="entry name" value="Alkaline Phosphatase, subunit A"/>
    <property type="match status" value="1"/>
</dbReference>
<evidence type="ECO:0000256" key="2">
    <source>
        <dbReference type="ARBA" id="ARBA00022801"/>
    </source>
</evidence>
<organism evidence="5 6">
    <name type="scientific">Albibacterium profundi</name>
    <dbReference type="NCBI Taxonomy" id="3134906"/>
    <lineage>
        <taxon>Bacteria</taxon>
        <taxon>Pseudomonadati</taxon>
        <taxon>Bacteroidota</taxon>
        <taxon>Sphingobacteriia</taxon>
        <taxon>Sphingobacteriales</taxon>
        <taxon>Sphingobacteriaceae</taxon>
        <taxon>Albibacterium</taxon>
    </lineage>
</organism>
<sequence length="519" mass="59637">MKRPFTRSAALSSISLLFFISIVSSAFAQVKGDEKPPNIVIIISDDHAFQAISAYGSNLMQTPNMDRLAKEGVLLNRAYVTNSICGPSRAVLLTGKYSHKNGFKDNETSTFDHGQDLFVKRLQKAGYETAWIGKQHLGNKPQGFDYWEILPGQGSYFNPDFLKMDGTRAHYEGYVSDVISDLTVDWLDERESDQPFCLIVGHKATHRTWMPDTGDLDMFEDVTFPLPHNFYDDYDGREAAEVQDMTISKTMVMGYDLKMLTGVENEGTVNRMTPEQRKKYQDFYGPIEADLKARNLQGNELTEWKYQRYMKDYLATAASLDRNIGRVLDYLDEHNLSENTLVIYMSDQGFYLGEHGWFDKRFMYEESFRTPMLVRYPGVIKPGTESDDFIMNLDVAPTMLDVAGLEIPAEMQGESFLPVLTKKSAKGRDAMFYHYYENGEHSVSPHFGVRTERYKLIRFYKRVESWELFDLKKDANEMENLYGKPGYEKTTAKLKAKLAELIEQYEDEEAARIMAQEID</sequence>
<evidence type="ECO:0000256" key="3">
    <source>
        <dbReference type="SAM" id="SignalP"/>
    </source>
</evidence>
<reference evidence="5 6" key="1">
    <citation type="submission" date="2024-04" db="EMBL/GenBank/DDBJ databases">
        <title>Albibacterium profundi sp. nov., isolated from sediment of the Challenger Deep of Mariana Trench.</title>
        <authorList>
            <person name="Wang Y."/>
        </authorList>
    </citation>
    <scope>NUCLEOTIDE SEQUENCE [LARGE SCALE GENOMIC DNA]</scope>
    <source>
        <strain evidence="5 6">RHL897</strain>
    </source>
</reference>
<gene>
    <name evidence="5" type="ORF">WKR92_13700</name>
</gene>